<feature type="compositionally biased region" description="Polar residues" evidence="1">
    <location>
        <begin position="46"/>
        <end position="60"/>
    </location>
</feature>
<gene>
    <name evidence="2" type="ORF">FMOSSE_LOCUS4113</name>
</gene>
<feature type="compositionally biased region" description="Low complexity" evidence="1">
    <location>
        <begin position="25"/>
        <end position="44"/>
    </location>
</feature>
<evidence type="ECO:0000313" key="2">
    <source>
        <dbReference type="EMBL" id="CAG8502511.1"/>
    </source>
</evidence>
<keyword evidence="3" id="KW-1185">Reference proteome</keyword>
<dbReference type="InterPro" id="IPR036265">
    <property type="entry name" value="HIT-like_sf"/>
</dbReference>
<proteinExistence type="predicted"/>
<reference evidence="2" key="1">
    <citation type="submission" date="2021-06" db="EMBL/GenBank/DDBJ databases">
        <authorList>
            <person name="Kallberg Y."/>
            <person name="Tangrot J."/>
            <person name="Rosling A."/>
        </authorList>
    </citation>
    <scope>NUCLEOTIDE SEQUENCE</scope>
    <source>
        <strain evidence="2">87-6 pot B 2015</strain>
    </source>
</reference>
<dbReference type="Gene3D" id="3.30.428.10">
    <property type="entry name" value="HIT-like"/>
    <property type="match status" value="1"/>
</dbReference>
<dbReference type="SUPFAM" id="SSF54197">
    <property type="entry name" value="HIT-like"/>
    <property type="match status" value="1"/>
</dbReference>
<feature type="region of interest" description="Disordered" evidence="1">
    <location>
        <begin position="25"/>
        <end position="95"/>
    </location>
</feature>
<evidence type="ECO:0000256" key="1">
    <source>
        <dbReference type="SAM" id="MobiDB-lite"/>
    </source>
</evidence>
<dbReference type="AlphaFoldDB" id="A0A9N8ZP64"/>
<comment type="caution">
    <text evidence="2">The sequence shown here is derived from an EMBL/GenBank/DDBJ whole genome shotgun (WGS) entry which is preliminary data.</text>
</comment>
<feature type="compositionally biased region" description="Polar residues" evidence="1">
    <location>
        <begin position="76"/>
        <end position="89"/>
    </location>
</feature>
<dbReference type="EMBL" id="CAJVPP010000669">
    <property type="protein sequence ID" value="CAG8502511.1"/>
    <property type="molecule type" value="Genomic_DNA"/>
</dbReference>
<name>A0A9N8ZP64_FUNMO</name>
<evidence type="ECO:0000313" key="3">
    <source>
        <dbReference type="Proteomes" id="UP000789375"/>
    </source>
</evidence>
<organism evidence="2 3">
    <name type="scientific">Funneliformis mosseae</name>
    <name type="common">Endomycorrhizal fungus</name>
    <name type="synonym">Glomus mosseae</name>
    <dbReference type="NCBI Taxonomy" id="27381"/>
    <lineage>
        <taxon>Eukaryota</taxon>
        <taxon>Fungi</taxon>
        <taxon>Fungi incertae sedis</taxon>
        <taxon>Mucoromycota</taxon>
        <taxon>Glomeromycotina</taxon>
        <taxon>Glomeromycetes</taxon>
        <taxon>Glomerales</taxon>
        <taxon>Glomeraceae</taxon>
        <taxon>Funneliformis</taxon>
    </lineage>
</organism>
<accession>A0A9N8ZP64</accession>
<dbReference type="Proteomes" id="UP000789375">
    <property type="component" value="Unassembled WGS sequence"/>
</dbReference>
<protein>
    <submittedName>
        <fullName evidence="2">1506_t:CDS:1</fullName>
    </submittedName>
</protein>
<sequence length="349" mass="40831">MEDNIIQSLNSIQTINSVVSNMSSSASTSTLSTTSTTSRTFPVSNYPKSKYSQQKYNNNYAHRKENGNNNHKDRSQTNYSPNYSLSQQPHYHHKKRYRDPSFVPREFQFSPKVPCKLIDFVGGVNYTQSQDNGVIFNRVVEYFRNITTTIEQEEKLLDFSFFLREISTHNNSTSDSKEDGFYVKVTQSDPKRFPPDKRHNCLSCDKESETYIFSSLAYPSSTREEVSICHNSWFDAKARSMFIITPKRHVERLSDCNDQEIFSMFLLAVQIIEQETRLSNAPWNGIRFAGMTLNHGNARNIEHLHLKIKINNRDFDHFKNFGWDDEKKERFKILQSGIYKRDERLHRIP</sequence>
<feature type="compositionally biased region" description="Basic and acidic residues" evidence="1">
    <location>
        <begin position="62"/>
        <end position="75"/>
    </location>
</feature>